<accession>A0A9N9MYR2</accession>
<dbReference type="Gene3D" id="2.40.10.10">
    <property type="entry name" value="Trypsin-like serine proteases"/>
    <property type="match status" value="1"/>
</dbReference>
<sequence>MRSSLWKYVSLLVALAAYCSGDDPSVSEKRPFQNSTYLVEVIKEDTKERVAVGTLVSPTRVLTLAKPLVLDPSRYAVNQQVKERKKRFLITAKVLSITVIEASTLAKPRMNLNVALLTISTNPRRRLRSSRLLPSSYVNLWSVENEYEKEKLEKWILVKQLREQDELIALGLRPPRIPVNLLSAAEKLVLLQKMQDEERYLALKASLDLFPVPSPSDLFLMNRMRKLHPAPKKLIGAPCKKATVLGWKQSATVDLLGARKCAEQFNIQLNEGQFCSLNAENLFCDANQQGSPVMCGNFQVGILIPGRYCNGTDNGPPGEPLQFSPIAHYMDGITKAMKPRNNEIPPSNDEPTLTTYSEGICLKPYTNIFVLLLIAKLL</sequence>
<gene>
    <name evidence="2" type="ORF">CEUTPL_LOCUS12237</name>
</gene>
<reference evidence="2" key="1">
    <citation type="submission" date="2022-01" db="EMBL/GenBank/DDBJ databases">
        <authorList>
            <person name="King R."/>
        </authorList>
    </citation>
    <scope>NUCLEOTIDE SEQUENCE</scope>
</reference>
<dbReference type="SUPFAM" id="SSF50494">
    <property type="entry name" value="Trypsin-like serine proteases"/>
    <property type="match status" value="1"/>
</dbReference>
<dbReference type="InterPro" id="IPR009003">
    <property type="entry name" value="Peptidase_S1_PA"/>
</dbReference>
<organism evidence="2 3">
    <name type="scientific">Ceutorhynchus assimilis</name>
    <name type="common">cabbage seed weevil</name>
    <dbReference type="NCBI Taxonomy" id="467358"/>
    <lineage>
        <taxon>Eukaryota</taxon>
        <taxon>Metazoa</taxon>
        <taxon>Ecdysozoa</taxon>
        <taxon>Arthropoda</taxon>
        <taxon>Hexapoda</taxon>
        <taxon>Insecta</taxon>
        <taxon>Pterygota</taxon>
        <taxon>Neoptera</taxon>
        <taxon>Endopterygota</taxon>
        <taxon>Coleoptera</taxon>
        <taxon>Polyphaga</taxon>
        <taxon>Cucujiformia</taxon>
        <taxon>Curculionidae</taxon>
        <taxon>Ceutorhynchinae</taxon>
        <taxon>Ceutorhynchus</taxon>
    </lineage>
</organism>
<evidence type="ECO:0008006" key="4">
    <source>
        <dbReference type="Google" id="ProtNLM"/>
    </source>
</evidence>
<name>A0A9N9MYR2_9CUCU</name>
<dbReference type="EMBL" id="OU892283">
    <property type="protein sequence ID" value="CAG9771812.1"/>
    <property type="molecule type" value="Genomic_DNA"/>
</dbReference>
<dbReference type="Proteomes" id="UP001152799">
    <property type="component" value="Chromosome 7"/>
</dbReference>
<feature type="signal peptide" evidence="1">
    <location>
        <begin position="1"/>
        <end position="21"/>
    </location>
</feature>
<dbReference type="AlphaFoldDB" id="A0A9N9MYR2"/>
<dbReference type="InterPro" id="IPR043504">
    <property type="entry name" value="Peptidase_S1_PA_chymotrypsin"/>
</dbReference>
<protein>
    <recommendedName>
        <fullName evidence="4">Peptidase S1 domain-containing protein</fullName>
    </recommendedName>
</protein>
<proteinExistence type="predicted"/>
<evidence type="ECO:0000313" key="2">
    <source>
        <dbReference type="EMBL" id="CAG9771812.1"/>
    </source>
</evidence>
<keyword evidence="3" id="KW-1185">Reference proteome</keyword>
<keyword evidence="1" id="KW-0732">Signal</keyword>
<evidence type="ECO:0000256" key="1">
    <source>
        <dbReference type="SAM" id="SignalP"/>
    </source>
</evidence>
<evidence type="ECO:0000313" key="3">
    <source>
        <dbReference type="Proteomes" id="UP001152799"/>
    </source>
</evidence>
<feature type="chain" id="PRO_5040150673" description="Peptidase S1 domain-containing protein" evidence="1">
    <location>
        <begin position="22"/>
        <end position="378"/>
    </location>
</feature>